<dbReference type="Pfam" id="PF02754">
    <property type="entry name" value="CCG"/>
    <property type="match status" value="1"/>
</dbReference>
<keyword evidence="2" id="KW-0479">Metal-binding</keyword>
<reference evidence="9" key="1">
    <citation type="submission" date="2009-05" db="EMBL/GenBank/DDBJ databases">
        <title>Complete sequence of Tolumonas auensis DSM 9187.</title>
        <authorList>
            <consortium name="US DOE Joint Genome Institute"/>
            <person name="Lucas S."/>
            <person name="Copeland A."/>
            <person name="Lapidus A."/>
            <person name="Glavina del Rio T."/>
            <person name="Tice H."/>
            <person name="Bruce D."/>
            <person name="Goodwin L."/>
            <person name="Pitluck S."/>
            <person name="Chertkov O."/>
            <person name="Brettin T."/>
            <person name="Detter J.C."/>
            <person name="Han C."/>
            <person name="Larimer F."/>
            <person name="Land M."/>
            <person name="Hauser L."/>
            <person name="Kyrpides N."/>
            <person name="Mikhailova N."/>
            <person name="Spring S."/>
            <person name="Beller H."/>
        </authorList>
    </citation>
    <scope>NUCLEOTIDE SEQUENCE [LARGE SCALE GENOMIC DNA]</scope>
    <source>
        <strain evidence="9">DSM 9187 / TA4</strain>
    </source>
</reference>
<dbReference type="KEGG" id="tau:Tola_0406"/>
<dbReference type="GO" id="GO:0016491">
    <property type="term" value="F:oxidoreductase activity"/>
    <property type="evidence" value="ECO:0007669"/>
    <property type="project" value="UniProtKB-ARBA"/>
</dbReference>
<proteinExistence type="predicted"/>
<keyword evidence="1" id="KW-0004">4Fe-4S</keyword>
<dbReference type="InterPro" id="IPR017900">
    <property type="entry name" value="4Fe4S_Fe_S_CS"/>
</dbReference>
<dbReference type="eggNOG" id="COG0247">
    <property type="taxonomic scope" value="Bacteria"/>
</dbReference>
<dbReference type="EMBL" id="CP001616">
    <property type="protein sequence ID" value="ACQ92035.1"/>
    <property type="molecule type" value="Genomic_DNA"/>
</dbReference>
<dbReference type="HOGENOM" id="CLU_643926_0_0_6"/>
<dbReference type="PROSITE" id="PS00198">
    <property type="entry name" value="4FE4S_FER_1"/>
    <property type="match status" value="1"/>
</dbReference>
<evidence type="ECO:0000259" key="7">
    <source>
        <dbReference type="Pfam" id="PF13183"/>
    </source>
</evidence>
<dbReference type="Gene3D" id="1.10.1060.10">
    <property type="entry name" value="Alpha-helical ferredoxin"/>
    <property type="match status" value="1"/>
</dbReference>
<keyword evidence="4" id="KW-0408">Iron</keyword>
<dbReference type="Pfam" id="PF13183">
    <property type="entry name" value="Fer4_8"/>
    <property type="match status" value="1"/>
</dbReference>
<keyword evidence="3" id="KW-0677">Repeat</keyword>
<dbReference type="AlphaFoldDB" id="C4L9D6"/>
<evidence type="ECO:0000256" key="2">
    <source>
        <dbReference type="ARBA" id="ARBA00022723"/>
    </source>
</evidence>
<dbReference type="Proteomes" id="UP000009073">
    <property type="component" value="Chromosome"/>
</dbReference>
<dbReference type="RefSeq" id="WP_012728634.1">
    <property type="nucleotide sequence ID" value="NC_012691.1"/>
</dbReference>
<dbReference type="SUPFAM" id="SSF46548">
    <property type="entry name" value="alpha-helical ferredoxin"/>
    <property type="match status" value="1"/>
</dbReference>
<evidence type="ECO:0000313" key="8">
    <source>
        <dbReference type="EMBL" id="ACQ92035.1"/>
    </source>
</evidence>
<dbReference type="OrthoDB" id="9765258at2"/>
<dbReference type="GO" id="GO:0046872">
    <property type="term" value="F:metal ion binding"/>
    <property type="evidence" value="ECO:0007669"/>
    <property type="project" value="UniProtKB-KW"/>
</dbReference>
<evidence type="ECO:0000256" key="5">
    <source>
        <dbReference type="ARBA" id="ARBA00023014"/>
    </source>
</evidence>
<gene>
    <name evidence="8" type="ordered locus">Tola_0406</name>
</gene>
<evidence type="ECO:0000256" key="1">
    <source>
        <dbReference type="ARBA" id="ARBA00022485"/>
    </source>
</evidence>
<evidence type="ECO:0000256" key="4">
    <source>
        <dbReference type="ARBA" id="ARBA00023004"/>
    </source>
</evidence>
<sequence length="450" mass="49020">MRTELDWSEYQDRGMGDAYADIPRQGGDFAKAVAVCIRSGVCEQHGRGVMCPSFRITDNPLLSPGGRVQLLKRALNSDEAALTSDQELAEAMDLCVACKGCKRECENNVDMAQIKIEYLAQKLKTESLSWRSRLFAYSPLWLNQYPVLGSLIRWRNKSALLAKAGEKFLGIAAKVPLPETARKPFSPRESSFPPLVAHPSGEARAVVLWLDSFSTLFAPQQAEDALYLLRMTGLTVHVIHPNSQPGTVLDSGRSLLTFGLATETRELAKQLLAVLSPYVAQGLSVVGLEPSSLLMLRDEYKTLGLGQPAVALAKQAMLFEEFIAAELTRGGFCLPFQTGKITQPVLIHGHCHQKAIGAMKSVRRVLKTVPGLEFSFIESSCCGMAGTFGLEAEHVDYSHQMAQQSLVPALQAAPDALVVCNGFGCAHQIKVTAGRQTLHLATLLRQALAE</sequence>
<reference evidence="8 9" key="2">
    <citation type="journal article" date="2011" name="Stand. Genomic Sci.">
        <title>Complete genome sequence of Tolumonas auensis type strain (TA 4).</title>
        <authorList>
            <person name="Chertkov O."/>
            <person name="Copeland A."/>
            <person name="Lucas S."/>
            <person name="Lapidus A."/>
            <person name="Berry K.W."/>
            <person name="Detter J.C."/>
            <person name="Del Rio T.G."/>
            <person name="Hammon N."/>
            <person name="Dalin E."/>
            <person name="Tice H."/>
            <person name="Pitluck S."/>
            <person name="Richardson P."/>
            <person name="Bruce D."/>
            <person name="Goodwin L."/>
            <person name="Han C."/>
            <person name="Tapia R."/>
            <person name="Saunders E."/>
            <person name="Schmutz J."/>
            <person name="Brettin T."/>
            <person name="Larimer F."/>
            <person name="Land M."/>
            <person name="Hauser L."/>
            <person name="Spring S."/>
            <person name="Rohde M."/>
            <person name="Kyrpides N.C."/>
            <person name="Ivanova N."/>
            <person name="Goker M."/>
            <person name="Beller H.R."/>
            <person name="Klenk H.P."/>
            <person name="Woyke T."/>
        </authorList>
    </citation>
    <scope>NUCLEOTIDE SEQUENCE [LARGE SCALE GENOMIC DNA]</scope>
    <source>
        <strain evidence="9">DSM 9187 / TA4</strain>
    </source>
</reference>
<evidence type="ECO:0000259" key="6">
    <source>
        <dbReference type="Pfam" id="PF02754"/>
    </source>
</evidence>
<dbReference type="InterPro" id="IPR009051">
    <property type="entry name" value="Helical_ferredxn"/>
</dbReference>
<name>C4L9D6_TOLAT</name>
<dbReference type="InterPro" id="IPR017896">
    <property type="entry name" value="4Fe4S_Fe-S-bd"/>
</dbReference>
<evidence type="ECO:0000256" key="3">
    <source>
        <dbReference type="ARBA" id="ARBA00022737"/>
    </source>
</evidence>
<dbReference type="GO" id="GO:0051539">
    <property type="term" value="F:4 iron, 4 sulfur cluster binding"/>
    <property type="evidence" value="ECO:0007669"/>
    <property type="project" value="UniProtKB-KW"/>
</dbReference>
<dbReference type="InterPro" id="IPR004017">
    <property type="entry name" value="Cys_rich_dom"/>
</dbReference>
<organism evidence="8 9">
    <name type="scientific">Tolumonas auensis (strain DSM 9187 / NBRC 110442 / TA 4)</name>
    <dbReference type="NCBI Taxonomy" id="595494"/>
    <lineage>
        <taxon>Bacteria</taxon>
        <taxon>Pseudomonadati</taxon>
        <taxon>Pseudomonadota</taxon>
        <taxon>Gammaproteobacteria</taxon>
        <taxon>Aeromonadales</taxon>
        <taxon>Aeromonadaceae</taxon>
        <taxon>Tolumonas</taxon>
    </lineage>
</organism>
<feature type="domain" description="4Fe-4S ferredoxin-type" evidence="7">
    <location>
        <begin position="34"/>
        <end position="109"/>
    </location>
</feature>
<dbReference type="PANTHER" id="PTHR32479">
    <property type="entry name" value="GLYCOLATE OXIDASE IRON-SULFUR SUBUNIT"/>
    <property type="match status" value="1"/>
</dbReference>
<keyword evidence="9" id="KW-1185">Reference proteome</keyword>
<keyword evidence="5" id="KW-0411">Iron-sulfur</keyword>
<evidence type="ECO:0000313" key="9">
    <source>
        <dbReference type="Proteomes" id="UP000009073"/>
    </source>
</evidence>
<dbReference type="STRING" id="595494.Tola_0406"/>
<feature type="domain" description="Cysteine-rich" evidence="6">
    <location>
        <begin position="346"/>
        <end position="430"/>
    </location>
</feature>
<accession>C4L9D6</accession>
<dbReference type="PANTHER" id="PTHR32479:SF19">
    <property type="entry name" value="ANAEROBIC GLYCEROL-3-PHOSPHATE DEHYDROGENASE SUBUNIT C"/>
    <property type="match status" value="1"/>
</dbReference>
<protein>
    <submittedName>
        <fullName evidence="8">Uncharacterized protein</fullName>
    </submittedName>
</protein>